<dbReference type="InterPro" id="IPR020846">
    <property type="entry name" value="MFS_dom"/>
</dbReference>
<keyword evidence="2 6" id="KW-0812">Transmembrane</keyword>
<dbReference type="GO" id="GO:0022857">
    <property type="term" value="F:transmembrane transporter activity"/>
    <property type="evidence" value="ECO:0007669"/>
    <property type="project" value="InterPro"/>
</dbReference>
<feature type="transmembrane region" description="Helical" evidence="6">
    <location>
        <begin position="1032"/>
        <end position="1057"/>
    </location>
</feature>
<protein>
    <recommendedName>
        <fullName evidence="7">Major facilitator superfamily (MFS) profile domain-containing protein</fullName>
    </recommendedName>
</protein>
<feature type="compositionally biased region" description="Pro residues" evidence="5">
    <location>
        <begin position="1096"/>
        <end position="1108"/>
    </location>
</feature>
<feature type="transmembrane region" description="Helical" evidence="6">
    <location>
        <begin position="685"/>
        <end position="705"/>
    </location>
</feature>
<reference evidence="8" key="1">
    <citation type="submission" date="2022-10" db="EMBL/GenBank/DDBJ databases">
        <title>Culturing micro-colonial fungi from biological soil crusts in the Mojave desert and describing Neophaeococcomyces mojavensis, and introducing the new genera and species Taxawa tesnikishii.</title>
        <authorList>
            <person name="Kurbessoian T."/>
            <person name="Stajich J.E."/>
        </authorList>
    </citation>
    <scope>NUCLEOTIDE SEQUENCE</scope>
    <source>
        <strain evidence="8">TK_35</strain>
    </source>
</reference>
<sequence>MEALRPRTASTVDRGLTSEKFTIGFVKVIELFRGVKVPNNEPVAQPQNHSTTATTNTQQKAPQPLLINGHLALPLGKAIYALPSMLVPDEHIQTWENLIRERLVDELQLHFRSQICQPEILMVSDSSSKVGPCIVLSVWDESLCNTEDGRKKTIKNANKIVRKLQTMQQCPFPIKVIADKISLAARSSNSGQYHVAYVDVSLEEKHSLVGLELSTGPGNGASFRLGGLIRVDSKIYGLTVAHPFIRQQMQRSGPESICQVTHDLYYSDSTDSDDEDDQLFDSQHPTFAGEVTLNQQDGDQPFQDEANPTAVMSIQPGRKPAVTLAHSSSSNMSTTSLGLVFAQSNWSSQNQSDIAGDWVLIELNDDVTVLPNLYNTSRDANMIPIDDINTNALQPQAEVTIVAGPGYHLHGVLGQSNVKISVEGLNLTVTQIILQRPLAPGYSGSWVIKDNLLLGSLVAVRSFLPIAYMVSASSIIREIGKSLNSTDVGLDISNAITDTEPGPSQPTQEQGIDSKPCVSIENTQSSARPDPDRGSTEVPRDSREASFEQSVDLRTSNETEPTLKFRLDRDADSGFISRLLSAHSRSQNRRTPTVPKELETGVDEHTRLLSTTAERAGRWESPQPGPSAESLDNTYQSSWKLLKYIATTCPPALLAFFAAIMPAAMLDEISRSLADQSEVRSQLILSIYLLGQVFGVLFATPLINVCGRWRSSLIFAFISTGSHLASSVSKTSTKLIWSRLLSGIGASGSVALLNASTTVGTIRQRKRLLWLYATSPPLALGLGPWFGASAAHPSWRWSFQLLTEMSAGALLLVLLCGRDSDHTDDPSKSVDDGPGKRQSSLFGHITGSFTTKLRILGDPIVALLTIWRTIYFGTLYFVFASFARLLHDKYGLSHAVSGGLYVPMAGGLVLGRVLANVSRVWKFDRAGSKYHEAPPERWLVASAPGSLLVLAGLVLYGWSAERHTGVALPILGSLVFSVGLSTTPDFVARYTVDVYRTNTKIAHIFSTMNVAMDLAGFGFPLFAPALVRRCGYGWSSTVLALSAASVHLGVVVILRVFGPRLRMRSKLVVDGWDDSSKPPSRAAAGATTPSPARDVIPPPPPAPPPPTDPGELSTHRD</sequence>
<dbReference type="EMBL" id="JAPDRN010000075">
    <property type="protein sequence ID" value="KAJ9628104.1"/>
    <property type="molecule type" value="Genomic_DNA"/>
</dbReference>
<feature type="transmembrane region" description="Helical" evidence="6">
    <location>
        <begin position="899"/>
        <end position="917"/>
    </location>
</feature>
<name>A0AA38XXR9_9EURO</name>
<evidence type="ECO:0000256" key="3">
    <source>
        <dbReference type="ARBA" id="ARBA00022989"/>
    </source>
</evidence>
<feature type="compositionally biased region" description="Polar residues" evidence="5">
    <location>
        <begin position="45"/>
        <end position="59"/>
    </location>
</feature>
<feature type="transmembrane region" description="Helical" evidence="6">
    <location>
        <begin position="970"/>
        <end position="992"/>
    </location>
</feature>
<feature type="transmembrane region" description="Helical" evidence="6">
    <location>
        <begin position="938"/>
        <end position="958"/>
    </location>
</feature>
<evidence type="ECO:0000256" key="5">
    <source>
        <dbReference type="SAM" id="MobiDB-lite"/>
    </source>
</evidence>
<evidence type="ECO:0000259" key="7">
    <source>
        <dbReference type="PROSITE" id="PS50850"/>
    </source>
</evidence>
<feature type="transmembrane region" description="Helical" evidence="6">
    <location>
        <begin position="1004"/>
        <end position="1026"/>
    </location>
</feature>
<evidence type="ECO:0000313" key="8">
    <source>
        <dbReference type="EMBL" id="KAJ9628104.1"/>
    </source>
</evidence>
<feature type="compositionally biased region" description="Basic and acidic residues" evidence="5">
    <location>
        <begin position="529"/>
        <end position="546"/>
    </location>
</feature>
<feature type="transmembrane region" description="Helical" evidence="6">
    <location>
        <begin position="644"/>
        <end position="665"/>
    </location>
</feature>
<organism evidence="8 9">
    <name type="scientific">Knufia peltigerae</name>
    <dbReference type="NCBI Taxonomy" id="1002370"/>
    <lineage>
        <taxon>Eukaryota</taxon>
        <taxon>Fungi</taxon>
        <taxon>Dikarya</taxon>
        <taxon>Ascomycota</taxon>
        <taxon>Pezizomycotina</taxon>
        <taxon>Eurotiomycetes</taxon>
        <taxon>Chaetothyriomycetidae</taxon>
        <taxon>Chaetothyriales</taxon>
        <taxon>Trichomeriaceae</taxon>
        <taxon>Knufia</taxon>
    </lineage>
</organism>
<feature type="region of interest" description="Disordered" evidence="5">
    <location>
        <begin position="1071"/>
        <end position="1117"/>
    </location>
</feature>
<keyword evidence="9" id="KW-1185">Reference proteome</keyword>
<keyword evidence="3 6" id="KW-1133">Transmembrane helix</keyword>
<dbReference type="InterPro" id="IPR036259">
    <property type="entry name" value="MFS_trans_sf"/>
</dbReference>
<dbReference type="Proteomes" id="UP001172681">
    <property type="component" value="Unassembled WGS sequence"/>
</dbReference>
<feature type="region of interest" description="Disordered" evidence="5">
    <location>
        <begin position="494"/>
        <end position="566"/>
    </location>
</feature>
<feature type="transmembrane region" description="Helical" evidence="6">
    <location>
        <begin position="860"/>
        <end position="879"/>
    </location>
</feature>
<dbReference type="PANTHER" id="PTHR23502:SF60">
    <property type="entry name" value="MAJOR FACILITATOR SUPERFAMILY (MFS) PROFILE DOMAIN-CONTAINING PROTEIN-RELATED"/>
    <property type="match status" value="1"/>
</dbReference>
<feature type="region of interest" description="Disordered" evidence="5">
    <location>
        <begin position="40"/>
        <end position="59"/>
    </location>
</feature>
<feature type="compositionally biased region" description="Basic and acidic residues" evidence="5">
    <location>
        <begin position="555"/>
        <end position="566"/>
    </location>
</feature>
<feature type="transmembrane region" description="Helical" evidence="6">
    <location>
        <begin position="768"/>
        <end position="787"/>
    </location>
</feature>
<dbReference type="Gene3D" id="1.20.1250.20">
    <property type="entry name" value="MFS general substrate transporter like domains"/>
    <property type="match status" value="1"/>
</dbReference>
<dbReference type="GO" id="GO:0016020">
    <property type="term" value="C:membrane"/>
    <property type="evidence" value="ECO:0007669"/>
    <property type="project" value="UniProtKB-SubCell"/>
</dbReference>
<gene>
    <name evidence="8" type="ORF">H2204_009506</name>
</gene>
<keyword evidence="4 6" id="KW-0472">Membrane</keyword>
<dbReference type="PROSITE" id="PS50850">
    <property type="entry name" value="MFS"/>
    <property type="match status" value="1"/>
</dbReference>
<accession>A0AA38XXR9</accession>
<dbReference type="Pfam" id="PF07690">
    <property type="entry name" value="MFS_1"/>
    <property type="match status" value="1"/>
</dbReference>
<comment type="subcellular location">
    <subcellularLocation>
        <location evidence="1">Membrane</location>
        <topology evidence="1">Multi-pass membrane protein</topology>
    </subcellularLocation>
</comment>
<feature type="transmembrane region" description="Helical" evidence="6">
    <location>
        <begin position="735"/>
        <end position="756"/>
    </location>
</feature>
<evidence type="ECO:0000256" key="6">
    <source>
        <dbReference type="SAM" id="Phobius"/>
    </source>
</evidence>
<proteinExistence type="predicted"/>
<evidence type="ECO:0000313" key="9">
    <source>
        <dbReference type="Proteomes" id="UP001172681"/>
    </source>
</evidence>
<comment type="caution">
    <text evidence="8">The sequence shown here is derived from an EMBL/GenBank/DDBJ whole genome shotgun (WGS) entry which is preliminary data.</text>
</comment>
<evidence type="ECO:0000256" key="1">
    <source>
        <dbReference type="ARBA" id="ARBA00004141"/>
    </source>
</evidence>
<feature type="domain" description="Major facilitator superfamily (MFS) profile" evidence="7">
    <location>
        <begin position="643"/>
        <end position="1061"/>
    </location>
</feature>
<dbReference type="InterPro" id="IPR011701">
    <property type="entry name" value="MFS"/>
</dbReference>
<dbReference type="SUPFAM" id="SSF103473">
    <property type="entry name" value="MFS general substrate transporter"/>
    <property type="match status" value="1"/>
</dbReference>
<evidence type="ECO:0000256" key="4">
    <source>
        <dbReference type="ARBA" id="ARBA00023136"/>
    </source>
</evidence>
<dbReference type="AlphaFoldDB" id="A0AA38XXR9"/>
<feature type="transmembrane region" description="Helical" evidence="6">
    <location>
        <begin position="799"/>
        <end position="817"/>
    </location>
</feature>
<dbReference type="PANTHER" id="PTHR23502">
    <property type="entry name" value="MAJOR FACILITATOR SUPERFAMILY"/>
    <property type="match status" value="1"/>
</dbReference>
<evidence type="ECO:0000256" key="2">
    <source>
        <dbReference type="ARBA" id="ARBA00022692"/>
    </source>
</evidence>